<evidence type="ECO:0000313" key="5">
    <source>
        <dbReference type="Proteomes" id="UP000253436"/>
    </source>
</evidence>
<dbReference type="Proteomes" id="UP000253436">
    <property type="component" value="Unassembled WGS sequence"/>
</dbReference>
<evidence type="ECO:0000256" key="1">
    <source>
        <dbReference type="ARBA" id="ARBA00023122"/>
    </source>
</evidence>
<dbReference type="SUPFAM" id="SSF54631">
    <property type="entry name" value="CBS-domain pair"/>
    <property type="match status" value="1"/>
</dbReference>
<evidence type="ECO:0000313" key="4">
    <source>
        <dbReference type="EMBL" id="RCW93439.1"/>
    </source>
</evidence>
<keyword evidence="1 2" id="KW-0129">CBS domain</keyword>
<dbReference type="InterPro" id="IPR000644">
    <property type="entry name" value="CBS_dom"/>
</dbReference>
<organism evidence="4 5">
    <name type="scientific">Winogradskyella arenosi</name>
    <dbReference type="NCBI Taxonomy" id="533325"/>
    <lineage>
        <taxon>Bacteria</taxon>
        <taxon>Pseudomonadati</taxon>
        <taxon>Bacteroidota</taxon>
        <taxon>Flavobacteriia</taxon>
        <taxon>Flavobacteriales</taxon>
        <taxon>Flavobacteriaceae</taxon>
        <taxon>Winogradskyella</taxon>
    </lineage>
</organism>
<reference evidence="4 5" key="1">
    <citation type="submission" date="2018-07" db="EMBL/GenBank/DDBJ databases">
        <title>Genomic Encyclopedia of Type Strains, Phase III (KMG-III): the genomes of soil and plant-associated and newly described type strains.</title>
        <authorList>
            <person name="Whitman W."/>
        </authorList>
    </citation>
    <scope>NUCLEOTIDE SEQUENCE [LARGE SCALE GENOMIC DNA]</scope>
    <source>
        <strain evidence="4 5">CECT 7958</strain>
    </source>
</reference>
<evidence type="ECO:0000259" key="3">
    <source>
        <dbReference type="PROSITE" id="PS51371"/>
    </source>
</evidence>
<dbReference type="SMART" id="SM00116">
    <property type="entry name" value="CBS"/>
    <property type="match status" value="2"/>
</dbReference>
<dbReference type="Pfam" id="PF00571">
    <property type="entry name" value="CBS"/>
    <property type="match status" value="2"/>
</dbReference>
<feature type="domain" description="CBS" evidence="3">
    <location>
        <begin position="38"/>
        <end position="98"/>
    </location>
</feature>
<protein>
    <submittedName>
        <fullName evidence="4">CBS domain-containing protein</fullName>
    </submittedName>
</protein>
<dbReference type="InterPro" id="IPR046342">
    <property type="entry name" value="CBS_dom_sf"/>
</dbReference>
<proteinExistence type="predicted"/>
<dbReference type="InterPro" id="IPR051257">
    <property type="entry name" value="Diverse_CBS-Domain"/>
</dbReference>
<comment type="caution">
    <text evidence="4">The sequence shown here is derived from an EMBL/GenBank/DDBJ whole genome shotgun (WGS) entry which is preliminary data.</text>
</comment>
<gene>
    <name evidence="4" type="ORF">DFQ08_101233</name>
</gene>
<dbReference type="PANTHER" id="PTHR43080:SF2">
    <property type="entry name" value="CBS DOMAIN-CONTAINING PROTEIN"/>
    <property type="match status" value="1"/>
</dbReference>
<dbReference type="PROSITE" id="PS51371">
    <property type="entry name" value="CBS"/>
    <property type="match status" value="2"/>
</dbReference>
<dbReference type="Gene3D" id="3.10.580.10">
    <property type="entry name" value="CBS-domain"/>
    <property type="match status" value="1"/>
</dbReference>
<dbReference type="AlphaFoldDB" id="A0A368ZI33"/>
<dbReference type="PANTHER" id="PTHR43080">
    <property type="entry name" value="CBS DOMAIN-CONTAINING PROTEIN CBSX3, MITOCHONDRIAL"/>
    <property type="match status" value="1"/>
</dbReference>
<keyword evidence="5" id="KW-1185">Reference proteome</keyword>
<name>A0A368ZI33_9FLAO</name>
<evidence type="ECO:0000256" key="2">
    <source>
        <dbReference type="PROSITE-ProRule" id="PRU00703"/>
    </source>
</evidence>
<accession>A0A368ZI33</accession>
<sequence>MFISNNLNNTIMGIKSFQGARKQQQVNEVRTLRVRDYMSTNLITFRPEQSVQDVVESLIQHKISGGPVVNERQELIGIISEGDCLKQLSDSRYYNMPLEHDTVAKRMIVDVETIDGNMDVFDAANKFLQSKRRRFPIVENGKLVGQISQKDILVAALQLKGENWNNSIKKSY</sequence>
<dbReference type="CDD" id="cd04629">
    <property type="entry name" value="CBS_pair_bac"/>
    <property type="match status" value="1"/>
</dbReference>
<feature type="domain" description="CBS" evidence="3">
    <location>
        <begin position="107"/>
        <end position="162"/>
    </location>
</feature>
<dbReference type="EMBL" id="QPJO01000001">
    <property type="protein sequence ID" value="RCW93439.1"/>
    <property type="molecule type" value="Genomic_DNA"/>
</dbReference>
<dbReference type="InterPro" id="IPR044729">
    <property type="entry name" value="CBS_bac"/>
</dbReference>